<dbReference type="VEuPathDB" id="ToxoDB:EAH_00000130"/>
<dbReference type="SMART" id="SM00487">
    <property type="entry name" value="DEXDc"/>
    <property type="match status" value="1"/>
</dbReference>
<reference evidence="12" key="1">
    <citation type="submission" date="2013-10" db="EMBL/GenBank/DDBJ databases">
        <title>Genomic analysis of the causative agents of coccidiosis in chickens.</title>
        <authorList>
            <person name="Reid A.J."/>
            <person name="Blake D."/>
            <person name="Billington K."/>
            <person name="Browne H."/>
            <person name="Dunn M."/>
            <person name="Hung S."/>
            <person name="Kawahara F."/>
            <person name="Miranda-Saavedra D."/>
            <person name="Mourier T."/>
            <person name="Nagra H."/>
            <person name="Otto T.D."/>
            <person name="Rawlings N."/>
            <person name="Sanchez A."/>
            <person name="Sanders M."/>
            <person name="Subramaniam C."/>
            <person name="Tay Y."/>
            <person name="Dear P."/>
            <person name="Doerig C."/>
            <person name="Gruber A."/>
            <person name="Parkinson J."/>
            <person name="Shirley M."/>
            <person name="Wan K.L."/>
            <person name="Berriman M."/>
            <person name="Tomley F."/>
            <person name="Pain A."/>
        </authorList>
    </citation>
    <scope>NUCLEOTIDE SEQUENCE</scope>
    <source>
        <strain evidence="12">Houghton</strain>
    </source>
</reference>
<evidence type="ECO:0000256" key="3">
    <source>
        <dbReference type="ARBA" id="ARBA00022771"/>
    </source>
</evidence>
<accession>U6G9Q4</accession>
<dbReference type="SUPFAM" id="SSF52540">
    <property type="entry name" value="P-loop containing nucleoside triphosphate hydrolases"/>
    <property type="match status" value="2"/>
</dbReference>
<sequence>MHRAHQDGSRSSDHDEGASRFAALVRCSVQEAQEWLCKSAGSIEAALDSYLAQERSSKRHKTNAASPRPCSPSLNSAFSPVEVDFAPRKSATVWKRHSETSRRASPDFFGPGGQAKVQAGRETPSGNTELLIDLVDDSGEEDGNLTSETKVCDPRKTAGKFGCADEVPPPEPAKGPPAPAVDDLPDDFSFFLGKCVASGTVTSGTMSKLSLTDPLTLMVEVRLPHTQRWGPQQGSRRAKVSNSGYRILYIHLDDPVLLEHQRRLGQPNLRSRRPDESPLFSCGSSNAVGGKKAAKGSNRCSPLAGLDFHNLLSSISEQTTFLRLLIDDREAVRFDREVASALAPLLLLGAIKVDVCWLPDKMPPRRLAINSTLSVRMTVHMTIQALRLSALRQRGDPYLSQVHFPLLIGQAFESLLHLLALQPVPAGSLLPEEERDANVLGPDEEAEVRKSLDSLSRPKGPSGSSLTGKEDTRGASERSLQGASRAFNREEERGEVSEGTDVFDEDEEYAERSDALCQLVLKDRAESANLQREQQRRRRLGSLYPPASMFASRLRPYQAQGLWWMLQCESEQSLRLEDEDEELDPLWAKYDLPSAAAAYGTMHGPTLVPAPSSDCKRARTFVPRCFYLNTSSGLVSLEKPSTTGRVRGGILADCMGLGKTVQVLALIAVSEYQERDPAGAAIWLAASVGGCAHDTGAASRTSSAAKPVSSPDELTGAAARQWDAFASSQLSASPISVSSDGDGADLNRGRGQPIPSGGRNSLLAVDPHTLQRTLKRGRDNLLQGGTLIVVPLSLIGQWYAEVQRHLARGVATVLQYYGPARPRDPKVLAAYTIVLTSYQTLASDFRHLSKHIQAEKGTLHCEPHSAHTLELGCVPESPIASIRFRRVILDEGHIIKNTSSLVNRACNSVEADSRWVLTGTPLQNDLSDAFALVQFLRVSPMGSRRWWRAKVTQAMERGMVRAAVETVRSILVPLMLRRHGDQIGEDGKPLLPLPPLTIHTFTLQLTYEERLFYQTIFEHSKAKFDQLVQSGQVLQHYTHVLQLLLRLRQACNHPLLPSHREQQRRQQFIDLICPAQDPLKCRSRDALGGLTSPSPPPRPAPDPILQKYIQDAVEGKLEDCPICLEPPTDAVVLTNCWHVLCVTCVLLLQSNSNGAAAACPTCRSKFLHQHVRLLPSGPKASAQRWIQVVQKKHREALAAADEAGSKDGKQTGAQQAPSGERECFSSVLNAACPTEDSSTDLHISAAKYEGALLAISDDTFFFSTKMRLLLALLEADVTAGRSCVIFSQWTSMLDLLEMAFARVEAVRSAVQPRVSGARNDDNDDDDDVVEMGATSAERDTPHFPTGKLNNEVRRGEYLLSAQQEAPTKRLYNYRRIDGTLGLEARQRTIQWFSDDNLRSMSPKVGSCTSRATEAEVEPFMGQFNLQPFACASDPTGDWHREGGPPLKQFGATKSTMGNKGGEDRLSSQHGKILLLSLKTGNVGLNLVKATRCYLIDGWWNPQVEKQAMRRLWRYGQDQPVSVYRFVCARTVEERMEELMEWKGRLSRTTLRSADGFEQERPADPEAGDADKRRGRLSLQDLKKLFEGWEAGSVPT</sequence>
<evidence type="ECO:0000259" key="11">
    <source>
        <dbReference type="PROSITE" id="PS51192"/>
    </source>
</evidence>
<feature type="compositionally biased region" description="Basic and acidic residues" evidence="9">
    <location>
        <begin position="96"/>
        <end position="105"/>
    </location>
</feature>
<keyword evidence="6" id="KW-0862">Zinc</keyword>
<dbReference type="PANTHER" id="PTHR45626">
    <property type="entry name" value="TRANSCRIPTION TERMINATION FACTOR 2-RELATED"/>
    <property type="match status" value="1"/>
</dbReference>
<protein>
    <submittedName>
        <fullName evidence="12">DNA repair protein, putative</fullName>
    </submittedName>
</protein>
<feature type="region of interest" description="Disordered" evidence="9">
    <location>
        <begin position="94"/>
        <end position="123"/>
    </location>
</feature>
<dbReference type="GO" id="GO:0004386">
    <property type="term" value="F:helicase activity"/>
    <property type="evidence" value="ECO:0007669"/>
    <property type="project" value="UniProtKB-KW"/>
</dbReference>
<dbReference type="PROSITE" id="PS51192">
    <property type="entry name" value="HELICASE_ATP_BIND_1"/>
    <property type="match status" value="1"/>
</dbReference>
<evidence type="ECO:0000256" key="1">
    <source>
        <dbReference type="ARBA" id="ARBA00022723"/>
    </source>
</evidence>
<feature type="compositionally biased region" description="Basic and acidic residues" evidence="9">
    <location>
        <begin position="487"/>
        <end position="496"/>
    </location>
</feature>
<dbReference type="CDD" id="cd18793">
    <property type="entry name" value="SF2_C_SNF"/>
    <property type="match status" value="1"/>
</dbReference>
<dbReference type="GO" id="GO:0016787">
    <property type="term" value="F:hydrolase activity"/>
    <property type="evidence" value="ECO:0007669"/>
    <property type="project" value="UniProtKB-KW"/>
</dbReference>
<dbReference type="InterPro" id="IPR013083">
    <property type="entry name" value="Znf_RING/FYVE/PHD"/>
</dbReference>
<dbReference type="Gene3D" id="3.30.40.10">
    <property type="entry name" value="Zinc/RING finger domain, C3HC4 (zinc finger)"/>
    <property type="match status" value="1"/>
</dbReference>
<keyword evidence="2" id="KW-0547">Nucleotide-binding</keyword>
<dbReference type="Pfam" id="PF00176">
    <property type="entry name" value="SNF2-rel_dom"/>
    <property type="match status" value="1"/>
</dbReference>
<dbReference type="GeneID" id="25268083"/>
<evidence type="ECO:0000256" key="4">
    <source>
        <dbReference type="ARBA" id="ARBA00022801"/>
    </source>
</evidence>
<evidence type="ECO:0000256" key="9">
    <source>
        <dbReference type="SAM" id="MobiDB-lite"/>
    </source>
</evidence>
<dbReference type="InterPro" id="IPR001841">
    <property type="entry name" value="Znf_RING"/>
</dbReference>
<feature type="region of interest" description="Disordered" evidence="9">
    <location>
        <begin position="733"/>
        <end position="763"/>
    </location>
</feature>
<evidence type="ECO:0000313" key="13">
    <source>
        <dbReference type="Proteomes" id="UP000018050"/>
    </source>
</evidence>
<dbReference type="PANTHER" id="PTHR45626:SF22">
    <property type="entry name" value="DNA REPAIR PROTEIN RAD5"/>
    <property type="match status" value="1"/>
</dbReference>
<keyword evidence="13" id="KW-1185">Reference proteome</keyword>
<organism evidence="12 13">
    <name type="scientific">Eimeria acervulina</name>
    <name type="common">Coccidian parasite</name>
    <dbReference type="NCBI Taxonomy" id="5801"/>
    <lineage>
        <taxon>Eukaryota</taxon>
        <taxon>Sar</taxon>
        <taxon>Alveolata</taxon>
        <taxon>Apicomplexa</taxon>
        <taxon>Conoidasida</taxon>
        <taxon>Coccidia</taxon>
        <taxon>Eucoccidiorida</taxon>
        <taxon>Eimeriorina</taxon>
        <taxon>Eimeriidae</taxon>
        <taxon>Eimeria</taxon>
    </lineage>
</organism>
<evidence type="ECO:0000259" key="10">
    <source>
        <dbReference type="PROSITE" id="PS50089"/>
    </source>
</evidence>
<feature type="domain" description="RING-type" evidence="10">
    <location>
        <begin position="1120"/>
        <end position="1163"/>
    </location>
</feature>
<dbReference type="PROSITE" id="PS00518">
    <property type="entry name" value="ZF_RING_1"/>
    <property type="match status" value="1"/>
</dbReference>
<dbReference type="InterPro" id="IPR050628">
    <property type="entry name" value="SNF2_RAD54_helicase_TF"/>
</dbReference>
<dbReference type="Proteomes" id="UP000018050">
    <property type="component" value="Unassembled WGS sequence"/>
</dbReference>
<dbReference type="SMART" id="SM00184">
    <property type="entry name" value="RING"/>
    <property type="match status" value="1"/>
</dbReference>
<dbReference type="Gene3D" id="3.40.50.300">
    <property type="entry name" value="P-loop containing nucleotide triphosphate hydrolases"/>
    <property type="match status" value="1"/>
</dbReference>
<dbReference type="OMA" id="DGWWNPQ"/>
<dbReference type="GO" id="GO:0008270">
    <property type="term" value="F:zinc ion binding"/>
    <property type="evidence" value="ECO:0007669"/>
    <property type="project" value="UniProtKB-KW"/>
</dbReference>
<dbReference type="InterPro" id="IPR000330">
    <property type="entry name" value="SNF2_N"/>
</dbReference>
<dbReference type="GO" id="GO:0005524">
    <property type="term" value="F:ATP binding"/>
    <property type="evidence" value="ECO:0007669"/>
    <property type="project" value="UniProtKB-KW"/>
</dbReference>
<evidence type="ECO:0000313" key="12">
    <source>
        <dbReference type="EMBL" id="CDI76033.1"/>
    </source>
</evidence>
<dbReference type="RefSeq" id="XP_013253328.1">
    <property type="nucleotide sequence ID" value="XM_013397874.1"/>
</dbReference>
<feature type="region of interest" description="Disordered" evidence="9">
    <location>
        <begin position="435"/>
        <end position="508"/>
    </location>
</feature>
<keyword evidence="1" id="KW-0479">Metal-binding</keyword>
<feature type="region of interest" description="Disordered" evidence="9">
    <location>
        <begin position="52"/>
        <end position="78"/>
    </location>
</feature>
<dbReference type="EMBL" id="HG670307">
    <property type="protein sequence ID" value="CDI76033.1"/>
    <property type="molecule type" value="Genomic_DNA"/>
</dbReference>
<keyword evidence="4" id="KW-0378">Hydrolase</keyword>
<dbReference type="InterPro" id="IPR038718">
    <property type="entry name" value="SNF2-like_sf"/>
</dbReference>
<dbReference type="CDD" id="cd18008">
    <property type="entry name" value="DEXDc_SHPRH-like"/>
    <property type="match status" value="1"/>
</dbReference>
<dbReference type="Pfam" id="PF14634">
    <property type="entry name" value="zf-RING_5"/>
    <property type="match status" value="1"/>
</dbReference>
<dbReference type="GO" id="GO:0005634">
    <property type="term" value="C:nucleus"/>
    <property type="evidence" value="ECO:0007669"/>
    <property type="project" value="TreeGrafter"/>
</dbReference>
<dbReference type="PROSITE" id="PS50089">
    <property type="entry name" value="ZF_RING_2"/>
    <property type="match status" value="1"/>
</dbReference>
<evidence type="ECO:0000256" key="7">
    <source>
        <dbReference type="ARBA" id="ARBA00022840"/>
    </source>
</evidence>
<name>U6G9Q4_EIMAC</name>
<dbReference type="OrthoDB" id="448448at2759"/>
<gene>
    <name evidence="12" type="ORF">EAH_00000130</name>
</gene>
<keyword evidence="5" id="KW-0347">Helicase</keyword>
<evidence type="ECO:0000256" key="5">
    <source>
        <dbReference type="ARBA" id="ARBA00022806"/>
    </source>
</evidence>
<dbReference type="Gene3D" id="3.40.50.10810">
    <property type="entry name" value="Tandem AAA-ATPase domain"/>
    <property type="match status" value="2"/>
</dbReference>
<feature type="region of interest" description="Disordered" evidence="9">
    <location>
        <begin position="161"/>
        <end position="180"/>
    </location>
</feature>
<feature type="compositionally biased region" description="Pro residues" evidence="9">
    <location>
        <begin position="167"/>
        <end position="179"/>
    </location>
</feature>
<proteinExistence type="predicted"/>
<feature type="compositionally biased region" description="Basic and acidic residues" evidence="9">
    <location>
        <begin position="1557"/>
        <end position="1571"/>
    </location>
</feature>
<dbReference type="GO" id="GO:0006281">
    <property type="term" value="P:DNA repair"/>
    <property type="evidence" value="ECO:0007669"/>
    <property type="project" value="TreeGrafter"/>
</dbReference>
<feature type="domain" description="Helicase ATP-binding" evidence="11">
    <location>
        <begin position="753"/>
        <end position="939"/>
    </location>
</feature>
<dbReference type="GO" id="GO:0008094">
    <property type="term" value="F:ATP-dependent activity, acting on DNA"/>
    <property type="evidence" value="ECO:0007669"/>
    <property type="project" value="TreeGrafter"/>
</dbReference>
<dbReference type="InterPro" id="IPR017907">
    <property type="entry name" value="Znf_RING_CS"/>
</dbReference>
<dbReference type="InterPro" id="IPR014001">
    <property type="entry name" value="Helicase_ATP-bd"/>
</dbReference>
<keyword evidence="3 8" id="KW-0863">Zinc-finger</keyword>
<evidence type="ECO:0000256" key="6">
    <source>
        <dbReference type="ARBA" id="ARBA00022833"/>
    </source>
</evidence>
<evidence type="ECO:0000256" key="8">
    <source>
        <dbReference type="PROSITE-ProRule" id="PRU00175"/>
    </source>
</evidence>
<evidence type="ECO:0000256" key="2">
    <source>
        <dbReference type="ARBA" id="ARBA00022741"/>
    </source>
</evidence>
<feature type="region of interest" description="Disordered" evidence="9">
    <location>
        <begin position="1199"/>
        <end position="1219"/>
    </location>
</feature>
<feature type="region of interest" description="Disordered" evidence="9">
    <location>
        <begin position="1552"/>
        <end position="1573"/>
    </location>
</feature>
<dbReference type="InterPro" id="IPR027417">
    <property type="entry name" value="P-loop_NTPase"/>
</dbReference>
<dbReference type="SUPFAM" id="SSF57850">
    <property type="entry name" value="RING/U-box"/>
    <property type="match status" value="1"/>
</dbReference>
<dbReference type="InterPro" id="IPR049730">
    <property type="entry name" value="SNF2/RAD54-like_C"/>
</dbReference>
<reference evidence="12" key="2">
    <citation type="submission" date="2013-10" db="EMBL/GenBank/DDBJ databases">
        <authorList>
            <person name="Aslett M."/>
        </authorList>
    </citation>
    <scope>NUCLEOTIDE SEQUENCE</scope>
    <source>
        <strain evidence="12">Houghton</strain>
    </source>
</reference>
<keyword evidence="7" id="KW-0067">ATP-binding</keyword>